<dbReference type="AlphaFoldDB" id="X6MU85"/>
<dbReference type="InterPro" id="IPR015342">
    <property type="entry name" value="PEX1-N_C-lobe"/>
</dbReference>
<protein>
    <recommendedName>
        <fullName evidence="3">Peroxisomal ATPase PEX1 N-terminal C-lobe domain-containing protein</fullName>
    </recommendedName>
</protein>
<dbReference type="GO" id="GO:0005524">
    <property type="term" value="F:ATP binding"/>
    <property type="evidence" value="ECO:0007669"/>
    <property type="project" value="UniProtKB-KW"/>
</dbReference>
<evidence type="ECO:0000313" key="5">
    <source>
        <dbReference type="Proteomes" id="UP000023152"/>
    </source>
</evidence>
<reference evidence="4 5" key="1">
    <citation type="journal article" date="2013" name="Curr. Biol.">
        <title>The Genome of the Foraminiferan Reticulomyxa filosa.</title>
        <authorList>
            <person name="Glockner G."/>
            <person name="Hulsmann N."/>
            <person name="Schleicher M."/>
            <person name="Noegel A.A."/>
            <person name="Eichinger L."/>
            <person name="Gallinger C."/>
            <person name="Pawlowski J."/>
            <person name="Sierra R."/>
            <person name="Euteneuer U."/>
            <person name="Pillet L."/>
            <person name="Moustafa A."/>
            <person name="Platzer M."/>
            <person name="Groth M."/>
            <person name="Szafranski K."/>
            <person name="Schliwa M."/>
        </authorList>
    </citation>
    <scope>NUCLEOTIDE SEQUENCE [LARGE SCALE GENOMIC DNA]</scope>
</reference>
<evidence type="ECO:0000256" key="2">
    <source>
        <dbReference type="ARBA" id="ARBA00022840"/>
    </source>
</evidence>
<keyword evidence="2" id="KW-0067">ATP-binding</keyword>
<dbReference type="Proteomes" id="UP000023152">
    <property type="component" value="Unassembled WGS sequence"/>
</dbReference>
<dbReference type="GO" id="GO:0007031">
    <property type="term" value="P:peroxisome organization"/>
    <property type="evidence" value="ECO:0007669"/>
    <property type="project" value="InterPro"/>
</dbReference>
<keyword evidence="1" id="KW-0547">Nucleotide-binding</keyword>
<evidence type="ECO:0000313" key="4">
    <source>
        <dbReference type="EMBL" id="ETO17548.1"/>
    </source>
</evidence>
<sequence>MCFFQKIFAWIDKVDKPLKKKPLQARIKKYNEKQLKEFASDSRFVGELKKKEKTCPLHFIIIIFFDKDGYKLASSPGSRCDNTCAEGFLSLPIALLRCLNLSEGMSVEVTSVTSTTSQSTTQTYSSVPLEPLSYEDWEIIQYNGEFITHNLLEQIDVVNDSFPFPLHIGDTKVYLKSSHRFRFGFVKLGRTTTIDIKPLSKTTSATTTTSATMSSTAFGVGRSTQDTTAMASHKSMKTAASGGVMSTIAEN</sequence>
<dbReference type="GO" id="GO:0005777">
    <property type="term" value="C:peroxisome"/>
    <property type="evidence" value="ECO:0007669"/>
    <property type="project" value="InterPro"/>
</dbReference>
<accession>X6MU85</accession>
<comment type="caution">
    <text evidence="4">The sequence shown here is derived from an EMBL/GenBank/DDBJ whole genome shotgun (WGS) entry which is preliminary data.</text>
</comment>
<proteinExistence type="predicted"/>
<evidence type="ECO:0000256" key="1">
    <source>
        <dbReference type="ARBA" id="ARBA00022741"/>
    </source>
</evidence>
<dbReference type="SUPFAM" id="SSF54585">
    <property type="entry name" value="Cdc48 domain 2-like"/>
    <property type="match status" value="1"/>
</dbReference>
<dbReference type="Pfam" id="PF09262">
    <property type="entry name" value="PEX-1N"/>
    <property type="match status" value="1"/>
</dbReference>
<feature type="non-terminal residue" evidence="4">
    <location>
        <position position="251"/>
    </location>
</feature>
<dbReference type="Gene3D" id="3.10.330.10">
    <property type="match status" value="1"/>
</dbReference>
<feature type="domain" description="Peroxisomal ATPase PEX1 N-terminal C-lobe" evidence="3">
    <location>
        <begin position="126"/>
        <end position="198"/>
    </location>
</feature>
<keyword evidence="5" id="KW-1185">Reference proteome</keyword>
<name>X6MU85_RETFI</name>
<dbReference type="EMBL" id="ASPP01016407">
    <property type="protein sequence ID" value="ETO17548.1"/>
    <property type="molecule type" value="Genomic_DNA"/>
</dbReference>
<dbReference type="InterPro" id="IPR029067">
    <property type="entry name" value="CDC48_domain_2-like_sf"/>
</dbReference>
<gene>
    <name evidence="4" type="ORF">RFI_19775</name>
</gene>
<evidence type="ECO:0000259" key="3">
    <source>
        <dbReference type="Pfam" id="PF09262"/>
    </source>
</evidence>
<organism evidence="4 5">
    <name type="scientific">Reticulomyxa filosa</name>
    <dbReference type="NCBI Taxonomy" id="46433"/>
    <lineage>
        <taxon>Eukaryota</taxon>
        <taxon>Sar</taxon>
        <taxon>Rhizaria</taxon>
        <taxon>Retaria</taxon>
        <taxon>Foraminifera</taxon>
        <taxon>Monothalamids</taxon>
        <taxon>Reticulomyxidae</taxon>
        <taxon>Reticulomyxa</taxon>
    </lineage>
</organism>